<organism evidence="1 2">
    <name type="scientific">Racocetra persica</name>
    <dbReference type="NCBI Taxonomy" id="160502"/>
    <lineage>
        <taxon>Eukaryota</taxon>
        <taxon>Fungi</taxon>
        <taxon>Fungi incertae sedis</taxon>
        <taxon>Mucoromycota</taxon>
        <taxon>Glomeromycotina</taxon>
        <taxon>Glomeromycetes</taxon>
        <taxon>Diversisporales</taxon>
        <taxon>Gigasporaceae</taxon>
        <taxon>Racocetra</taxon>
    </lineage>
</organism>
<feature type="non-terminal residue" evidence="1">
    <location>
        <position position="1"/>
    </location>
</feature>
<sequence>DEIAEVYMVVGESNEQEIEEENKNRVDKKEADSPELNEEIFEASARPTTVILYEKVGTAYRRNLEYVGPSKSYGNTYQVYYHPANFEHLALELLDRRKAIYLMKYYGFNLVALKPKKLLKLRDWITAGAKQELIRRGYLCDTEIDLGYMELLNIQAIEAKRATNQKSDRKPINLESIELESKN</sequence>
<reference evidence="1" key="1">
    <citation type="submission" date="2021-06" db="EMBL/GenBank/DDBJ databases">
        <authorList>
            <person name="Kallberg Y."/>
            <person name="Tangrot J."/>
            <person name="Rosling A."/>
        </authorList>
    </citation>
    <scope>NUCLEOTIDE SEQUENCE</scope>
    <source>
        <strain evidence="1">MA461A</strain>
    </source>
</reference>
<name>A0ACA9SXG1_9GLOM</name>
<evidence type="ECO:0000313" key="1">
    <source>
        <dbReference type="EMBL" id="CAG8848476.1"/>
    </source>
</evidence>
<proteinExistence type="predicted"/>
<protein>
    <submittedName>
        <fullName evidence="1">32004_t:CDS:1</fullName>
    </submittedName>
</protein>
<evidence type="ECO:0000313" key="2">
    <source>
        <dbReference type="Proteomes" id="UP000789920"/>
    </source>
</evidence>
<dbReference type="EMBL" id="CAJVQC010160909">
    <property type="protein sequence ID" value="CAG8848476.1"/>
    <property type="molecule type" value="Genomic_DNA"/>
</dbReference>
<keyword evidence="2" id="KW-1185">Reference proteome</keyword>
<dbReference type="Proteomes" id="UP000789920">
    <property type="component" value="Unassembled WGS sequence"/>
</dbReference>
<comment type="caution">
    <text evidence="1">The sequence shown here is derived from an EMBL/GenBank/DDBJ whole genome shotgun (WGS) entry which is preliminary data.</text>
</comment>
<accession>A0ACA9SXG1</accession>
<gene>
    <name evidence="1" type="ORF">RPERSI_LOCUS35147</name>
</gene>